<name>A0ABW0S1A1_9BURK</name>
<dbReference type="EC" id="2.4.-.-" evidence="3"/>
<feature type="domain" description="Glycosyl transferase family 1" evidence="1">
    <location>
        <begin position="251"/>
        <end position="390"/>
    </location>
</feature>
<dbReference type="InterPro" id="IPR028098">
    <property type="entry name" value="Glyco_trans_4-like_N"/>
</dbReference>
<reference evidence="4" key="1">
    <citation type="journal article" date="2019" name="Int. J. Syst. Evol. Microbiol.">
        <title>The Global Catalogue of Microorganisms (GCM) 10K type strain sequencing project: providing services to taxonomists for standard genome sequencing and annotation.</title>
        <authorList>
            <consortium name="The Broad Institute Genomics Platform"/>
            <consortium name="The Broad Institute Genome Sequencing Center for Infectious Disease"/>
            <person name="Wu L."/>
            <person name="Ma J."/>
        </authorList>
    </citation>
    <scope>NUCLEOTIDE SEQUENCE [LARGE SCALE GENOMIC DNA]</scope>
    <source>
        <strain evidence="4">CGMCC 4.5798</strain>
    </source>
</reference>
<dbReference type="Proteomes" id="UP001596086">
    <property type="component" value="Unassembled WGS sequence"/>
</dbReference>
<dbReference type="PANTHER" id="PTHR45947:SF13">
    <property type="entry name" value="TRANSFERASE"/>
    <property type="match status" value="1"/>
</dbReference>
<proteinExistence type="predicted"/>
<keyword evidence="3" id="KW-0808">Transferase</keyword>
<dbReference type="Pfam" id="PF00534">
    <property type="entry name" value="Glycos_transf_1"/>
    <property type="match status" value="1"/>
</dbReference>
<feature type="domain" description="Glycosyltransferase subfamily 4-like N-terminal" evidence="2">
    <location>
        <begin position="14"/>
        <end position="217"/>
    </location>
</feature>
<keyword evidence="3" id="KW-0328">Glycosyltransferase</keyword>
<dbReference type="InterPro" id="IPR001296">
    <property type="entry name" value="Glyco_trans_1"/>
</dbReference>
<dbReference type="EMBL" id="JBHSMZ010000015">
    <property type="protein sequence ID" value="MFC5550699.1"/>
    <property type="molecule type" value="Genomic_DNA"/>
</dbReference>
<keyword evidence="4" id="KW-1185">Reference proteome</keyword>
<sequence length="421" mass="46256">MTSIEILSNSDSAGGASRAAYRLYRALRSCSTDTRMTVADKQTDDWGVSGPANVLEKAKRYLRPRIAGRLAALQRTGNPGAHSLNLLPSNMAARINRSDVDLVNMHWIGGESLSIEDMGKIRKPLVWTFHDMWALCGAEHISDDGPDARWRTGYFPHNRPAGASGLDLDRYTWNRKRSAWKQPLQVVAPSRWLADCVKQSFLMKDWPVKVIPNVLQTDVFKPLDRGHSRHALNLPADQDIVLFGALGGTRDVNKGYDLLLDALNVLAADGARVSCVVFGQGEPRRAMPVPFPVKWMGHVSDDTTLALLYSAADVMVTPSRLENLPQSATEAHACGCPVVAFHCTGLPEVVEHQATGYLAHAFDAADLARGIAWVLGPPDLRARLRAAARDRAQRLWSPQAVVPAYLELYASVIEASRRKAT</sequence>
<dbReference type="Gene3D" id="3.40.50.2000">
    <property type="entry name" value="Glycogen Phosphorylase B"/>
    <property type="match status" value="2"/>
</dbReference>
<dbReference type="PANTHER" id="PTHR45947">
    <property type="entry name" value="SULFOQUINOVOSYL TRANSFERASE SQD2"/>
    <property type="match status" value="1"/>
</dbReference>
<evidence type="ECO:0000313" key="4">
    <source>
        <dbReference type="Proteomes" id="UP001596086"/>
    </source>
</evidence>
<evidence type="ECO:0000259" key="1">
    <source>
        <dbReference type="Pfam" id="PF00534"/>
    </source>
</evidence>
<comment type="caution">
    <text evidence="3">The sequence shown here is derived from an EMBL/GenBank/DDBJ whole genome shotgun (WGS) entry which is preliminary data.</text>
</comment>
<dbReference type="Pfam" id="PF13439">
    <property type="entry name" value="Glyco_transf_4"/>
    <property type="match status" value="1"/>
</dbReference>
<dbReference type="SUPFAM" id="SSF53756">
    <property type="entry name" value="UDP-Glycosyltransferase/glycogen phosphorylase"/>
    <property type="match status" value="1"/>
</dbReference>
<organism evidence="3 4">
    <name type="scientific">Massilia aerilata</name>
    <dbReference type="NCBI Taxonomy" id="453817"/>
    <lineage>
        <taxon>Bacteria</taxon>
        <taxon>Pseudomonadati</taxon>
        <taxon>Pseudomonadota</taxon>
        <taxon>Betaproteobacteria</taxon>
        <taxon>Burkholderiales</taxon>
        <taxon>Oxalobacteraceae</taxon>
        <taxon>Telluria group</taxon>
        <taxon>Massilia</taxon>
    </lineage>
</organism>
<dbReference type="RefSeq" id="WP_379773676.1">
    <property type="nucleotide sequence ID" value="NZ_JBHSMZ010000015.1"/>
</dbReference>
<gene>
    <name evidence="3" type="ORF">ACFPO9_19450</name>
</gene>
<evidence type="ECO:0000259" key="2">
    <source>
        <dbReference type="Pfam" id="PF13439"/>
    </source>
</evidence>
<dbReference type="GO" id="GO:0016757">
    <property type="term" value="F:glycosyltransferase activity"/>
    <property type="evidence" value="ECO:0007669"/>
    <property type="project" value="UniProtKB-KW"/>
</dbReference>
<evidence type="ECO:0000313" key="3">
    <source>
        <dbReference type="EMBL" id="MFC5550699.1"/>
    </source>
</evidence>
<accession>A0ABW0S1A1</accession>
<protein>
    <submittedName>
        <fullName evidence="3">Glycosyltransferase</fullName>
        <ecNumber evidence="3">2.4.-.-</ecNumber>
    </submittedName>
</protein>
<dbReference type="InterPro" id="IPR050194">
    <property type="entry name" value="Glycosyltransferase_grp1"/>
</dbReference>